<reference evidence="2" key="1">
    <citation type="journal article" date="2012" name="MBio">
        <title>Comparative genome analysis of Trichophyton rubrum and related dermatophytes reveals candidate genes involved in infection.</title>
        <authorList>
            <person name="Martinez D.A."/>
            <person name="Oliver B.G."/>
            <person name="Graeser Y."/>
            <person name="Goldberg J.M."/>
            <person name="Li W."/>
            <person name="Martinez-Rossi N.M."/>
            <person name="Monod M."/>
            <person name="Shelest E."/>
            <person name="Barton R.C."/>
            <person name="Birch E."/>
            <person name="Brakhage A.A."/>
            <person name="Chen Z."/>
            <person name="Gurr S.J."/>
            <person name="Heiman D."/>
            <person name="Heitman J."/>
            <person name="Kosti I."/>
            <person name="Rossi A."/>
            <person name="Saif S."/>
            <person name="Samalova M."/>
            <person name="Saunders C.W."/>
            <person name="Shea T."/>
            <person name="Summerbell R.C."/>
            <person name="Xu J."/>
            <person name="Young S."/>
            <person name="Zeng Q."/>
            <person name="Birren B.W."/>
            <person name="Cuomo C.A."/>
            <person name="White T.C."/>
        </authorList>
    </citation>
    <scope>NUCLEOTIDE SEQUENCE [LARGE SCALE GENOMIC DNA]</scope>
    <source>
        <strain evidence="2">CBS 112818</strain>
    </source>
</reference>
<protein>
    <submittedName>
        <fullName evidence="1">Uncharacterized protein</fullName>
    </submittedName>
</protein>
<dbReference type="AlphaFoldDB" id="F2SAY2"/>
<dbReference type="Proteomes" id="UP000009172">
    <property type="component" value="Unassembled WGS sequence"/>
</dbReference>
<name>F2SAY2_TRIT1</name>
<proteinExistence type="predicted"/>
<accession>F2SAY2</accession>
<sequence>MRGKAQNKLELLYFFFFRRQREWSLHGRKGTRLLIQTTMAGKQASQRESKHGWDC</sequence>
<gene>
    <name evidence="1" type="ORF">TESG_08026</name>
</gene>
<evidence type="ECO:0000313" key="1">
    <source>
        <dbReference type="EMBL" id="EGE00732.1"/>
    </source>
</evidence>
<keyword evidence="2" id="KW-1185">Reference proteome</keyword>
<dbReference type="EMBL" id="GG698550">
    <property type="protein sequence ID" value="EGE00732.1"/>
    <property type="molecule type" value="Genomic_DNA"/>
</dbReference>
<organism evidence="1 2">
    <name type="scientific">Trichophyton tonsurans (strain CBS 112818)</name>
    <name type="common">Scalp ringworm fungus</name>
    <dbReference type="NCBI Taxonomy" id="647933"/>
    <lineage>
        <taxon>Eukaryota</taxon>
        <taxon>Fungi</taxon>
        <taxon>Dikarya</taxon>
        <taxon>Ascomycota</taxon>
        <taxon>Pezizomycotina</taxon>
        <taxon>Eurotiomycetes</taxon>
        <taxon>Eurotiomycetidae</taxon>
        <taxon>Onygenales</taxon>
        <taxon>Arthrodermataceae</taxon>
        <taxon>Trichophyton</taxon>
    </lineage>
</organism>
<evidence type="ECO:0000313" key="2">
    <source>
        <dbReference type="Proteomes" id="UP000009172"/>
    </source>
</evidence>
<dbReference type="HOGENOM" id="CLU_3034072_0_0_1"/>